<dbReference type="EMBL" id="PKMF04000660">
    <property type="protein sequence ID" value="KAK7822611.1"/>
    <property type="molecule type" value="Genomic_DNA"/>
</dbReference>
<evidence type="ECO:0000313" key="3">
    <source>
        <dbReference type="Proteomes" id="UP000237347"/>
    </source>
</evidence>
<dbReference type="AlphaFoldDB" id="A0AAW0J880"/>
<proteinExistence type="predicted"/>
<comment type="caution">
    <text evidence="2">The sequence shown here is derived from an EMBL/GenBank/DDBJ whole genome shotgun (WGS) entry which is preliminary data.</text>
</comment>
<evidence type="ECO:0000256" key="1">
    <source>
        <dbReference type="SAM" id="Phobius"/>
    </source>
</evidence>
<keyword evidence="1" id="KW-1133">Transmembrane helix</keyword>
<evidence type="ECO:0000313" key="2">
    <source>
        <dbReference type="EMBL" id="KAK7822611.1"/>
    </source>
</evidence>
<name>A0AAW0J880_QUESU</name>
<accession>A0AAW0J880</accession>
<feature type="transmembrane region" description="Helical" evidence="1">
    <location>
        <begin position="6"/>
        <end position="29"/>
    </location>
</feature>
<dbReference type="Proteomes" id="UP000237347">
    <property type="component" value="Unassembled WGS sequence"/>
</dbReference>
<keyword evidence="1" id="KW-0812">Transmembrane</keyword>
<reference evidence="2 3" key="1">
    <citation type="journal article" date="2018" name="Sci. Data">
        <title>The draft genome sequence of cork oak.</title>
        <authorList>
            <person name="Ramos A.M."/>
            <person name="Usie A."/>
            <person name="Barbosa P."/>
            <person name="Barros P.M."/>
            <person name="Capote T."/>
            <person name="Chaves I."/>
            <person name="Simoes F."/>
            <person name="Abreu I."/>
            <person name="Carrasquinho I."/>
            <person name="Faro C."/>
            <person name="Guimaraes J.B."/>
            <person name="Mendonca D."/>
            <person name="Nobrega F."/>
            <person name="Rodrigues L."/>
            <person name="Saibo N.J.M."/>
            <person name="Varela M.C."/>
            <person name="Egas C."/>
            <person name="Matos J."/>
            <person name="Miguel C.M."/>
            <person name="Oliveira M.M."/>
            <person name="Ricardo C.P."/>
            <person name="Goncalves S."/>
        </authorList>
    </citation>
    <scope>NUCLEOTIDE SEQUENCE [LARGE SCALE GENOMIC DNA]</scope>
    <source>
        <strain evidence="3">cv. HL8</strain>
    </source>
</reference>
<protein>
    <submittedName>
        <fullName evidence="2">Uncharacterized protein</fullName>
    </submittedName>
</protein>
<gene>
    <name evidence="2" type="ORF">CFP56_036278</name>
</gene>
<organism evidence="2 3">
    <name type="scientific">Quercus suber</name>
    <name type="common">Cork oak</name>
    <dbReference type="NCBI Taxonomy" id="58331"/>
    <lineage>
        <taxon>Eukaryota</taxon>
        <taxon>Viridiplantae</taxon>
        <taxon>Streptophyta</taxon>
        <taxon>Embryophyta</taxon>
        <taxon>Tracheophyta</taxon>
        <taxon>Spermatophyta</taxon>
        <taxon>Magnoliopsida</taxon>
        <taxon>eudicotyledons</taxon>
        <taxon>Gunneridae</taxon>
        <taxon>Pentapetalae</taxon>
        <taxon>rosids</taxon>
        <taxon>fabids</taxon>
        <taxon>Fagales</taxon>
        <taxon>Fagaceae</taxon>
        <taxon>Quercus</taxon>
    </lineage>
</organism>
<keyword evidence="3" id="KW-1185">Reference proteome</keyword>
<sequence length="71" mass="8707">MDCNYLSIMFLLGSNWNHFLRFVFAIWYFNYSSILRDRDLGCYFLQRKFSSRKRSCSCTLFWDLFPTFMVS</sequence>
<keyword evidence="1" id="KW-0472">Membrane</keyword>